<evidence type="ECO:0000256" key="7">
    <source>
        <dbReference type="ARBA" id="ARBA00022448"/>
    </source>
</evidence>
<organism evidence="21 22">
    <name type="scientific">Bagarius yarrelli</name>
    <name type="common">Goonch</name>
    <name type="synonym">Bagrus yarrelli</name>
    <dbReference type="NCBI Taxonomy" id="175774"/>
    <lineage>
        <taxon>Eukaryota</taxon>
        <taxon>Metazoa</taxon>
        <taxon>Chordata</taxon>
        <taxon>Craniata</taxon>
        <taxon>Vertebrata</taxon>
        <taxon>Euteleostomi</taxon>
        <taxon>Actinopterygii</taxon>
        <taxon>Neopterygii</taxon>
        <taxon>Teleostei</taxon>
        <taxon>Ostariophysi</taxon>
        <taxon>Siluriformes</taxon>
        <taxon>Sisoridae</taxon>
        <taxon>Sisorinae</taxon>
        <taxon>Bagarius</taxon>
    </lineage>
</organism>
<dbReference type="PANTHER" id="PTHR11709:SF226">
    <property type="entry name" value="CERULOPLASMIN"/>
    <property type="match status" value="1"/>
</dbReference>
<evidence type="ECO:0000256" key="16">
    <source>
        <dbReference type="ARBA" id="ARBA00023157"/>
    </source>
</evidence>
<keyword evidence="13" id="KW-0560">Oxidoreductase</keyword>
<comment type="subcellular location">
    <subcellularLocation>
        <location evidence="2">Membrane</location>
        <topology evidence="2">Multi-pass membrane protein</topology>
    </subcellularLocation>
    <subcellularLocation>
        <location evidence="3">Membrane</location>
        <topology evidence="3">Single-pass membrane protein</topology>
    </subcellularLocation>
</comment>
<keyword evidence="8 18" id="KW-0812">Transmembrane</keyword>
<comment type="caution">
    <text evidence="21">The sequence shown here is derived from an EMBL/GenBank/DDBJ whole genome shotgun (WGS) entry which is preliminary data.</text>
</comment>
<dbReference type="GO" id="GO:0005886">
    <property type="term" value="C:plasma membrane"/>
    <property type="evidence" value="ECO:0007669"/>
    <property type="project" value="TreeGrafter"/>
</dbReference>
<feature type="domain" description="Plastocyanin-like" evidence="20">
    <location>
        <begin position="157"/>
        <end position="267"/>
    </location>
</feature>
<evidence type="ECO:0000256" key="17">
    <source>
        <dbReference type="ARBA" id="ARBA00023180"/>
    </source>
</evidence>
<keyword evidence="14" id="KW-0406">Ion transport</keyword>
<dbReference type="Pfam" id="PF07732">
    <property type="entry name" value="Cu-oxidase_3"/>
    <property type="match status" value="3"/>
</dbReference>
<accession>A0A556TRY6</accession>
<proteinExistence type="inferred from homology"/>
<feature type="transmembrane region" description="Helical" evidence="18">
    <location>
        <begin position="6"/>
        <end position="36"/>
    </location>
</feature>
<keyword evidence="9" id="KW-0479">Metal-binding</keyword>
<feature type="domain" description="Plastocyanin-like" evidence="19">
    <location>
        <begin position="1017"/>
        <end position="1117"/>
    </location>
</feature>
<dbReference type="InterPro" id="IPR011706">
    <property type="entry name" value="Cu-oxidase_C"/>
</dbReference>
<keyword evidence="16" id="KW-1015">Disulfide bond</keyword>
<dbReference type="FunFam" id="2.60.40.420:FF:000028">
    <property type="entry name" value="Ceruloplasmin"/>
    <property type="match status" value="1"/>
</dbReference>
<dbReference type="Proteomes" id="UP000319801">
    <property type="component" value="Unassembled WGS sequence"/>
</dbReference>
<evidence type="ECO:0000256" key="12">
    <source>
        <dbReference type="ARBA" id="ARBA00022989"/>
    </source>
</evidence>
<evidence type="ECO:0000256" key="4">
    <source>
        <dbReference type="ARBA" id="ARBA00006193"/>
    </source>
</evidence>
<dbReference type="OrthoDB" id="2121828at2759"/>
<evidence type="ECO:0000256" key="1">
    <source>
        <dbReference type="ARBA" id="ARBA00001935"/>
    </source>
</evidence>
<evidence type="ECO:0000256" key="11">
    <source>
        <dbReference type="ARBA" id="ARBA00022737"/>
    </source>
</evidence>
<evidence type="ECO:0000256" key="10">
    <source>
        <dbReference type="ARBA" id="ARBA00022729"/>
    </source>
</evidence>
<evidence type="ECO:0000259" key="20">
    <source>
        <dbReference type="Pfam" id="PF07732"/>
    </source>
</evidence>
<dbReference type="CDD" id="cd11021">
    <property type="entry name" value="CuRO_2_ceruloplasmin"/>
    <property type="match status" value="1"/>
</dbReference>
<feature type="domain" description="Plastocyanin-like" evidence="20">
    <location>
        <begin position="511"/>
        <end position="554"/>
    </location>
</feature>
<dbReference type="FunFam" id="2.60.40.420:FF:000009">
    <property type="entry name" value="Ceruloplasmin"/>
    <property type="match status" value="1"/>
</dbReference>
<dbReference type="Pfam" id="PF07731">
    <property type="entry name" value="Cu-oxidase_2"/>
    <property type="match status" value="2"/>
</dbReference>
<dbReference type="GO" id="GO:0004322">
    <property type="term" value="F:ferroxidase activity"/>
    <property type="evidence" value="ECO:0007669"/>
    <property type="project" value="UniProtKB-EC"/>
</dbReference>
<comment type="cofactor">
    <cofactor evidence="1">
        <name>Cu cation</name>
        <dbReference type="ChEBI" id="CHEBI:23378"/>
    </cofactor>
</comment>
<dbReference type="InterPro" id="IPR008661">
    <property type="entry name" value="L6_membrane"/>
</dbReference>
<keyword evidence="17" id="KW-0325">Glycoprotein</keyword>
<evidence type="ECO:0000256" key="3">
    <source>
        <dbReference type="ARBA" id="ARBA00004167"/>
    </source>
</evidence>
<dbReference type="SUPFAM" id="SSF49503">
    <property type="entry name" value="Cupredoxins"/>
    <property type="match status" value="6"/>
</dbReference>
<evidence type="ECO:0000256" key="9">
    <source>
        <dbReference type="ARBA" id="ARBA00022723"/>
    </source>
</evidence>
<dbReference type="GO" id="GO:0005507">
    <property type="term" value="F:copper ion binding"/>
    <property type="evidence" value="ECO:0007669"/>
    <property type="project" value="InterPro"/>
</dbReference>
<protein>
    <recommendedName>
        <fullName evidence="6">ferroxidase</fullName>
        <ecNumber evidence="6">1.16.3.1</ecNumber>
    </recommendedName>
</protein>
<dbReference type="InterPro" id="IPR033138">
    <property type="entry name" value="Cu_oxidase_CS"/>
</dbReference>
<evidence type="ECO:0000256" key="13">
    <source>
        <dbReference type="ARBA" id="ARBA00023002"/>
    </source>
</evidence>
<dbReference type="InterPro" id="IPR008972">
    <property type="entry name" value="Cupredoxin"/>
</dbReference>
<keyword evidence="10" id="KW-0732">Signal</keyword>
<dbReference type="AlphaFoldDB" id="A0A556TRY6"/>
<feature type="domain" description="Plastocyanin-like" evidence="19">
    <location>
        <begin position="372"/>
        <end position="418"/>
    </location>
</feature>
<dbReference type="GO" id="GO:0006826">
    <property type="term" value="P:iron ion transport"/>
    <property type="evidence" value="ECO:0007669"/>
    <property type="project" value="TreeGrafter"/>
</dbReference>
<reference evidence="21 22" key="1">
    <citation type="journal article" date="2019" name="Genome Biol. Evol.">
        <title>Whole-Genome Sequencing of the Giant Devil Catfish, Bagarius yarrelli.</title>
        <authorList>
            <person name="Jiang W."/>
            <person name="Lv Y."/>
            <person name="Cheng L."/>
            <person name="Yang K."/>
            <person name="Chao B."/>
            <person name="Wang X."/>
            <person name="Li Y."/>
            <person name="Pan X."/>
            <person name="You X."/>
            <person name="Zhang Y."/>
            <person name="Yang J."/>
            <person name="Li J."/>
            <person name="Zhang X."/>
            <person name="Liu S."/>
            <person name="Sun C."/>
            <person name="Yang J."/>
            <person name="Shi Q."/>
        </authorList>
    </citation>
    <scope>NUCLEOTIDE SEQUENCE [LARGE SCALE GENOMIC DNA]</scope>
    <source>
        <strain evidence="21">JWS20170419001</strain>
        <tissue evidence="21">Muscle</tissue>
    </source>
</reference>
<keyword evidence="11" id="KW-0677">Repeat</keyword>
<dbReference type="Gene3D" id="2.60.40.420">
    <property type="entry name" value="Cupredoxins - blue copper proteins"/>
    <property type="match status" value="4"/>
</dbReference>
<name>A0A556TRY6_BAGYA</name>
<comment type="similarity">
    <text evidence="5">Belongs to the multicopper oxidase family.</text>
</comment>
<dbReference type="EC" id="1.16.3.1" evidence="6"/>
<gene>
    <name evidence="21" type="ORF">Baya_3194</name>
</gene>
<evidence type="ECO:0000313" key="22">
    <source>
        <dbReference type="Proteomes" id="UP000319801"/>
    </source>
</evidence>
<evidence type="ECO:0000256" key="5">
    <source>
        <dbReference type="ARBA" id="ARBA00010609"/>
    </source>
</evidence>
<comment type="similarity">
    <text evidence="4">Belongs to the L6 tetraspanin family.</text>
</comment>
<dbReference type="InterPro" id="IPR002355">
    <property type="entry name" value="Cu_oxidase_Cu_BS"/>
</dbReference>
<sequence length="1122" mass="128124">MGIGGGGIAMCCSVLASFIGLAGSGYCFIISVVAMLEGPLCLNNSEWTTPFQNDGAKYLFARESWSKCEQPAHIVEWNVTLLSILLGLSLIEFFICLVQFICIKEIEWDYAPTGKNQIQNNTLKEDEIGRVYKKAVYLQYTDLSFRQEIDKPKWLGFVGPIISAEEDDIVVVHLKNMASRTYSIHPHGIAYNKSHEGAWYPDMTHKDETLDDAVPPGNMYNYMWTVSSSHAPGKDDMNCLTRVYHSHVNAPKDSASGLIGPLIICKKGTLDIHGDKSADYQYTLMFSVSDENLSWYLDDNIKMFCKTPTKVDKDDEDFQESNKMHSINGYVFGNLPGLSMCVGNKIQWHLFGIGNEVDIHSAFFHGQILRDKQHRTDTVSLFPATFVSVEMEADNPGQWLLSCQVNDHLEAGMQAFFEIKKCFPAVHKPRPFGEVRQYYIAAEEEIWDYGPTQINQYTGIKLQDDRMAGVFFDNRNDRIGGKYKKVRYVEYTDETFTKRKERKPEEQHLGILGPVIRAEEEDTIKVTFKNKASRPYSIQPHGVQYNIEHDGTLYHNVLEESYTAKKLRELKKEARIVEPLPAAQVKPGTTYNYEWVIPKNGGPTENDPDCISYLYYSAVDPIRDTNSGLVGPLLICKPKTLKAGKQKNVNKEFHLLSTIFDENLSWYLDENINKFAKQPKSVKKDDEDFQLSNKMQSFNGYMYGNLVGLTMCKGDKVSWHLSGLGSEGDIHGIYFNGNRFIYRGTRRDTISVFPHVSHTVIMEPDSMGQFEVTCRTADDDHAGITTNYTVEKCSIFSRQSEIMLQQKKYYIAAVEMDWEYSPSRTWEEKLFHNLKDRYKKVLYREYTDETFTKPKDRPADMEHLGILGPMIHGNVGEKVKVIFKNMAKRPYSIHAHGIKTDSPHVIPTQPGQIQSYTWYIPKTAGPTPEQEECNVGAYYSTVHINKDLYSGLIGPLVICRKSLLRSLGLKKEIEEFALLFMVFDENKSWYLDENIKTHVKNPPSNLKEDEEFIESNKMHGINGLVYGNLHGLNINVGDKVYWYLMGMGNEIDLHTAHFHGHSFEYKVSGVHRDDVFDLFPGTFQTVKMHPQYPGTWLLHCHVADHVLSGMETTYTVRGMSKR</sequence>
<keyword evidence="22" id="KW-1185">Reference proteome</keyword>
<evidence type="ECO:0000256" key="15">
    <source>
        <dbReference type="ARBA" id="ARBA00023136"/>
    </source>
</evidence>
<evidence type="ECO:0000259" key="19">
    <source>
        <dbReference type="Pfam" id="PF07731"/>
    </source>
</evidence>
<dbReference type="EMBL" id="VCAZ01000015">
    <property type="protein sequence ID" value="TSK53634.1"/>
    <property type="molecule type" value="Genomic_DNA"/>
</dbReference>
<dbReference type="FunFam" id="2.60.40.420:FF:000002">
    <property type="entry name" value="Hephaestin like 1"/>
    <property type="match status" value="1"/>
</dbReference>
<dbReference type="FunFam" id="2.60.40.420:FF:000033">
    <property type="entry name" value="Ceruloplasmin"/>
    <property type="match status" value="1"/>
</dbReference>
<keyword evidence="7" id="KW-0813">Transport</keyword>
<evidence type="ECO:0000256" key="8">
    <source>
        <dbReference type="ARBA" id="ARBA00022692"/>
    </source>
</evidence>
<keyword evidence="12 18" id="KW-1133">Transmembrane helix</keyword>
<dbReference type="PROSITE" id="PS00079">
    <property type="entry name" value="MULTICOPPER_OXIDASE1"/>
    <property type="match status" value="2"/>
</dbReference>
<evidence type="ECO:0000256" key="14">
    <source>
        <dbReference type="ARBA" id="ARBA00023065"/>
    </source>
</evidence>
<dbReference type="PROSITE" id="PS00080">
    <property type="entry name" value="MULTICOPPER_OXIDASE2"/>
    <property type="match status" value="1"/>
</dbReference>
<evidence type="ECO:0000256" key="18">
    <source>
        <dbReference type="SAM" id="Phobius"/>
    </source>
</evidence>
<keyword evidence="15 18" id="KW-0472">Membrane</keyword>
<evidence type="ECO:0000313" key="21">
    <source>
        <dbReference type="EMBL" id="TSK53634.1"/>
    </source>
</evidence>
<evidence type="ECO:0000256" key="6">
    <source>
        <dbReference type="ARBA" id="ARBA00013107"/>
    </source>
</evidence>
<evidence type="ECO:0000256" key="2">
    <source>
        <dbReference type="ARBA" id="ARBA00004141"/>
    </source>
</evidence>
<dbReference type="PANTHER" id="PTHR11709">
    <property type="entry name" value="MULTI-COPPER OXIDASE"/>
    <property type="match status" value="1"/>
</dbReference>
<feature type="domain" description="Plastocyanin-like" evidence="20">
    <location>
        <begin position="866"/>
        <end position="958"/>
    </location>
</feature>
<dbReference type="InterPro" id="IPR011707">
    <property type="entry name" value="Cu-oxidase-like_N"/>
</dbReference>
<dbReference type="Pfam" id="PF05805">
    <property type="entry name" value="L6_membrane"/>
    <property type="match status" value="1"/>
</dbReference>
<dbReference type="InterPro" id="IPR045087">
    <property type="entry name" value="Cu-oxidase_fam"/>
</dbReference>